<dbReference type="AlphaFoldDB" id="A0AAF3J9Q6"/>
<dbReference type="WBParaSite" id="MBELARI_LOCUS5393">
    <property type="protein sequence ID" value="MBELARI_LOCUS5393"/>
    <property type="gene ID" value="MBELARI_LOCUS5393"/>
</dbReference>
<evidence type="ECO:0000313" key="5">
    <source>
        <dbReference type="WBParaSite" id="MBELARI_LOCUS5393"/>
    </source>
</evidence>
<keyword evidence="3" id="KW-0732">Signal</keyword>
<feature type="compositionally biased region" description="Polar residues" evidence="1">
    <location>
        <begin position="426"/>
        <end position="438"/>
    </location>
</feature>
<protein>
    <submittedName>
        <fullName evidence="5">Uncharacterized protein</fullName>
    </submittedName>
</protein>
<accession>A0AAF3J9Q6</accession>
<keyword evidence="4" id="KW-1185">Reference proteome</keyword>
<name>A0AAF3J9Q6_9BILA</name>
<sequence>MTRIKSSFFFSLIALISSLFAQQQWSIDQQHQGAQPSFQPMDGNQRGFVNSVLSPQQLRPNYQNGVSGGGGVQIQFQLRGYSNPSLQLPAGNTCICPPGQSCSYLSRRDSAECFFAFTFIISAPDQSVRYFATPFITLDSNGNLDRAGERWDENYVVQLPSKPSAIDVFVHHLGSVIRSSDGSLVNTMTLTHVDTFVVPLDDDLPTAGRLASVPSPRTFTGTMLQTQLSLSVSIGCLGDMIGAQCDLTCASSPVSTQKMSCRQNSTGFFFICNRAAMTGQVDECQSCPWGVREGSYCQDENGKVMNPANAGVVDGSWKVAAIILAISTLVFFVLFFVCAIFGCRGCRQGSDDEKLPGHNLPGFERAVQRHEGQALRPLLEADHGSPVSTPGSGPVAAPRNQPNLGAIPPKSALRKPPLVPPAHLGGSNSVNDTLNSSFAGDVPMRPSRSEIV</sequence>
<evidence type="ECO:0000256" key="3">
    <source>
        <dbReference type="SAM" id="SignalP"/>
    </source>
</evidence>
<feature type="region of interest" description="Disordered" evidence="1">
    <location>
        <begin position="381"/>
        <end position="452"/>
    </location>
</feature>
<evidence type="ECO:0000256" key="1">
    <source>
        <dbReference type="SAM" id="MobiDB-lite"/>
    </source>
</evidence>
<dbReference type="Proteomes" id="UP000887575">
    <property type="component" value="Unassembled WGS sequence"/>
</dbReference>
<evidence type="ECO:0000256" key="2">
    <source>
        <dbReference type="SAM" id="Phobius"/>
    </source>
</evidence>
<proteinExistence type="predicted"/>
<feature type="chain" id="PRO_5042105560" evidence="3">
    <location>
        <begin position="22"/>
        <end position="452"/>
    </location>
</feature>
<keyword evidence="2" id="KW-0812">Transmembrane</keyword>
<evidence type="ECO:0000313" key="4">
    <source>
        <dbReference type="Proteomes" id="UP000887575"/>
    </source>
</evidence>
<keyword evidence="2" id="KW-1133">Transmembrane helix</keyword>
<keyword evidence="2" id="KW-0472">Membrane</keyword>
<reference evidence="5" key="1">
    <citation type="submission" date="2024-02" db="UniProtKB">
        <authorList>
            <consortium name="WormBaseParasite"/>
        </authorList>
    </citation>
    <scope>IDENTIFICATION</scope>
</reference>
<organism evidence="4 5">
    <name type="scientific">Mesorhabditis belari</name>
    <dbReference type="NCBI Taxonomy" id="2138241"/>
    <lineage>
        <taxon>Eukaryota</taxon>
        <taxon>Metazoa</taxon>
        <taxon>Ecdysozoa</taxon>
        <taxon>Nematoda</taxon>
        <taxon>Chromadorea</taxon>
        <taxon>Rhabditida</taxon>
        <taxon>Rhabditina</taxon>
        <taxon>Rhabditomorpha</taxon>
        <taxon>Rhabditoidea</taxon>
        <taxon>Rhabditidae</taxon>
        <taxon>Mesorhabditinae</taxon>
        <taxon>Mesorhabditis</taxon>
    </lineage>
</organism>
<feature type="signal peptide" evidence="3">
    <location>
        <begin position="1"/>
        <end position="21"/>
    </location>
</feature>
<feature type="transmembrane region" description="Helical" evidence="2">
    <location>
        <begin position="319"/>
        <end position="341"/>
    </location>
</feature>